<dbReference type="EMBL" id="JAGINP010000003">
    <property type="protein sequence ID" value="MBP2291276.1"/>
    <property type="molecule type" value="Genomic_DNA"/>
</dbReference>
<accession>A0ABS4SFD2</accession>
<dbReference type="InterPro" id="IPR005702">
    <property type="entry name" value="Wzc-like_C"/>
</dbReference>
<keyword evidence="5" id="KW-1003">Cell membrane</keyword>
<keyword evidence="6" id="KW-0997">Cell inner membrane</keyword>
<evidence type="ECO:0000256" key="2">
    <source>
        <dbReference type="ARBA" id="ARBA00007316"/>
    </source>
</evidence>
<dbReference type="Proteomes" id="UP000781958">
    <property type="component" value="Unassembled WGS sequence"/>
</dbReference>
<keyword evidence="16" id="KW-0175">Coiled coil</keyword>
<evidence type="ECO:0000256" key="1">
    <source>
        <dbReference type="ARBA" id="ARBA00004429"/>
    </source>
</evidence>
<dbReference type="NCBIfam" id="TIGR01007">
    <property type="entry name" value="eps_fam"/>
    <property type="match status" value="1"/>
</dbReference>
<evidence type="ECO:0000313" key="20">
    <source>
        <dbReference type="Proteomes" id="UP000781958"/>
    </source>
</evidence>
<evidence type="ECO:0000256" key="8">
    <source>
        <dbReference type="ARBA" id="ARBA00022692"/>
    </source>
</evidence>
<dbReference type="InterPro" id="IPR025669">
    <property type="entry name" value="AAA_dom"/>
</dbReference>
<evidence type="ECO:0000256" key="12">
    <source>
        <dbReference type="ARBA" id="ARBA00022989"/>
    </source>
</evidence>
<evidence type="ECO:0000256" key="13">
    <source>
        <dbReference type="ARBA" id="ARBA00023136"/>
    </source>
</evidence>
<evidence type="ECO:0000256" key="17">
    <source>
        <dbReference type="SAM" id="Phobius"/>
    </source>
</evidence>
<evidence type="ECO:0000256" key="11">
    <source>
        <dbReference type="ARBA" id="ARBA00022840"/>
    </source>
</evidence>
<feature type="transmembrane region" description="Helical" evidence="17">
    <location>
        <begin position="44"/>
        <end position="63"/>
    </location>
</feature>
<dbReference type="PANTHER" id="PTHR32309">
    <property type="entry name" value="TYROSINE-PROTEIN KINASE"/>
    <property type="match status" value="1"/>
</dbReference>
<dbReference type="InterPro" id="IPR001995">
    <property type="entry name" value="Peptidase_A2_cat"/>
</dbReference>
<dbReference type="Pfam" id="PF02706">
    <property type="entry name" value="Wzz"/>
    <property type="match status" value="1"/>
</dbReference>
<organism evidence="19 20">
    <name type="scientific">Azospirillum rugosum</name>
    <dbReference type="NCBI Taxonomy" id="416170"/>
    <lineage>
        <taxon>Bacteria</taxon>
        <taxon>Pseudomonadati</taxon>
        <taxon>Pseudomonadota</taxon>
        <taxon>Alphaproteobacteria</taxon>
        <taxon>Rhodospirillales</taxon>
        <taxon>Azospirillaceae</taxon>
        <taxon>Azospirillum</taxon>
    </lineage>
</organism>
<proteinExistence type="inferred from homology"/>
<dbReference type="RefSeq" id="WP_209764686.1">
    <property type="nucleotide sequence ID" value="NZ_JAGINP010000003.1"/>
</dbReference>
<dbReference type="EC" id="2.7.10.2" evidence="4"/>
<evidence type="ECO:0000256" key="4">
    <source>
        <dbReference type="ARBA" id="ARBA00011903"/>
    </source>
</evidence>
<dbReference type="CDD" id="cd05387">
    <property type="entry name" value="BY-kinase"/>
    <property type="match status" value="1"/>
</dbReference>
<feature type="domain" description="Peptidase A2" evidence="18">
    <location>
        <begin position="445"/>
        <end position="486"/>
    </location>
</feature>
<keyword evidence="10" id="KW-0418">Kinase</keyword>
<comment type="subcellular location">
    <subcellularLocation>
        <location evidence="1">Cell inner membrane</location>
        <topology evidence="1">Multi-pass membrane protein</topology>
    </subcellularLocation>
</comment>
<name>A0ABS4SFD2_9PROT</name>
<dbReference type="Gene3D" id="3.40.50.300">
    <property type="entry name" value="P-loop containing nucleotide triphosphate hydrolases"/>
    <property type="match status" value="1"/>
</dbReference>
<evidence type="ECO:0000256" key="10">
    <source>
        <dbReference type="ARBA" id="ARBA00022777"/>
    </source>
</evidence>
<sequence length="764" mass="82926">MDQFEIVPAGVRDPAPYVVQDADGSGGGGGEIDTVAALKRRKGLIALVVAGVALLAFLATRLMTPLYEAEAGIMFKPRELTPMGTPTQIGTMLPSEETARKNEIAVIRSRELADAVVNRLQLDQLAEFNPALRPPSQLDRLADTARTTIASWAEPLPDALAAPIAALTQKQPEDWTPDRIRNEVIERFQRRLETSSADASRVVGIRFYSEDAQRSTLIANTIAEAFIDRKRARDLAGAEALVASLTQEIAALNHDIQDSERKVDERKLSLGLSANGTRALEERLAELSRQLMAATAERVRAEAQFAEAQQLRNAGDLQAAAQVLGSSLIQRLQEAQAVATARAGQLALRYQENHPQMQAARQELRDIRAKLAEEMNKIQTARLNAVAIGKATEEGLHRQVDQLKDQMAKANAAQVDVGVMEREVEAKRALMPQLTARLNSVNAQIDYLRNRGADTEVLSQAVVPRRASYPPTLAIMATAVIMAAGGGGILAVMLERADNTIQSTSQLRRMTPLRVIGTLPVIRRRTGSRGRRGPPAAEVLNGGDTSFQEHLRTIALRSGACGPASAKVMLITSAVSGEGKSSTASSLARMLSLSGRRTIILDADLRAPMLHRIFGLQRGPGLAECIEEGLGLEDVIQRDEATGTHVIAAGHARGASSDVLQSRRMQDLVGELALHYDNVIIDSPPVLAVYDSNILARLVDRTLMIVRWRSTHSSTLATALQRLSDDNVPVDGIVLSQVDGRKYSVYGYSDSEVFSPGFRKYYTN</sequence>
<comment type="similarity">
    <text evidence="2">Belongs to the CpsD/CapB family.</text>
</comment>
<evidence type="ECO:0000256" key="6">
    <source>
        <dbReference type="ARBA" id="ARBA00022519"/>
    </source>
</evidence>
<gene>
    <name evidence="19" type="ORF">J2851_001025</name>
</gene>
<evidence type="ECO:0000256" key="3">
    <source>
        <dbReference type="ARBA" id="ARBA00008883"/>
    </source>
</evidence>
<dbReference type="Pfam" id="PF13614">
    <property type="entry name" value="AAA_31"/>
    <property type="match status" value="1"/>
</dbReference>
<dbReference type="InterPro" id="IPR050445">
    <property type="entry name" value="Bact_polysacc_biosynth/exp"/>
</dbReference>
<dbReference type="PROSITE" id="PS50175">
    <property type="entry name" value="ASP_PROT_RETROV"/>
    <property type="match status" value="1"/>
</dbReference>
<comment type="caution">
    <text evidence="19">The sequence shown here is derived from an EMBL/GenBank/DDBJ whole genome shotgun (WGS) entry which is preliminary data.</text>
</comment>
<keyword evidence="9" id="KW-0547">Nucleotide-binding</keyword>
<keyword evidence="8 17" id="KW-0812">Transmembrane</keyword>
<keyword evidence="7" id="KW-0808">Transferase</keyword>
<dbReference type="InterPro" id="IPR027417">
    <property type="entry name" value="P-loop_NTPase"/>
</dbReference>
<evidence type="ECO:0000313" key="19">
    <source>
        <dbReference type="EMBL" id="MBP2291276.1"/>
    </source>
</evidence>
<evidence type="ECO:0000256" key="5">
    <source>
        <dbReference type="ARBA" id="ARBA00022475"/>
    </source>
</evidence>
<protein>
    <recommendedName>
        <fullName evidence="4">non-specific protein-tyrosine kinase</fullName>
        <ecNumber evidence="4">2.7.10.2</ecNumber>
    </recommendedName>
</protein>
<evidence type="ECO:0000256" key="16">
    <source>
        <dbReference type="SAM" id="Coils"/>
    </source>
</evidence>
<feature type="transmembrane region" description="Helical" evidence="17">
    <location>
        <begin position="473"/>
        <end position="494"/>
    </location>
</feature>
<keyword evidence="12 17" id="KW-1133">Transmembrane helix</keyword>
<keyword evidence="14" id="KW-0829">Tyrosine-protein kinase</keyword>
<evidence type="ECO:0000256" key="15">
    <source>
        <dbReference type="ARBA" id="ARBA00051245"/>
    </source>
</evidence>
<reference evidence="19 20" key="1">
    <citation type="submission" date="2021-03" db="EMBL/GenBank/DDBJ databases">
        <title>Genomic Encyclopedia of Type Strains, Phase III (KMG-III): the genomes of soil and plant-associated and newly described type strains.</title>
        <authorList>
            <person name="Whitman W."/>
        </authorList>
    </citation>
    <scope>NUCLEOTIDE SEQUENCE [LARGE SCALE GENOMIC DNA]</scope>
    <source>
        <strain evidence="19 20">IMMIB AFH-6</strain>
    </source>
</reference>
<evidence type="ECO:0000256" key="14">
    <source>
        <dbReference type="ARBA" id="ARBA00023137"/>
    </source>
</evidence>
<evidence type="ECO:0000256" key="9">
    <source>
        <dbReference type="ARBA" id="ARBA00022741"/>
    </source>
</evidence>
<comment type="catalytic activity">
    <reaction evidence="15">
        <text>L-tyrosyl-[protein] + ATP = O-phospho-L-tyrosyl-[protein] + ADP + H(+)</text>
        <dbReference type="Rhea" id="RHEA:10596"/>
        <dbReference type="Rhea" id="RHEA-COMP:10136"/>
        <dbReference type="Rhea" id="RHEA-COMP:20101"/>
        <dbReference type="ChEBI" id="CHEBI:15378"/>
        <dbReference type="ChEBI" id="CHEBI:30616"/>
        <dbReference type="ChEBI" id="CHEBI:46858"/>
        <dbReference type="ChEBI" id="CHEBI:61978"/>
        <dbReference type="ChEBI" id="CHEBI:456216"/>
        <dbReference type="EC" id="2.7.10.2"/>
    </reaction>
</comment>
<dbReference type="PANTHER" id="PTHR32309:SF13">
    <property type="entry name" value="FERRIC ENTEROBACTIN TRANSPORT PROTEIN FEPE"/>
    <property type="match status" value="1"/>
</dbReference>
<dbReference type="InterPro" id="IPR003856">
    <property type="entry name" value="LPS_length_determ_N"/>
</dbReference>
<keyword evidence="13 17" id="KW-0472">Membrane</keyword>
<dbReference type="SUPFAM" id="SSF52540">
    <property type="entry name" value="P-loop containing nucleoside triphosphate hydrolases"/>
    <property type="match status" value="1"/>
</dbReference>
<feature type="coiled-coil region" evidence="16">
    <location>
        <begin position="235"/>
        <end position="311"/>
    </location>
</feature>
<evidence type="ECO:0000259" key="18">
    <source>
        <dbReference type="PROSITE" id="PS50175"/>
    </source>
</evidence>
<keyword evidence="20" id="KW-1185">Reference proteome</keyword>
<comment type="similarity">
    <text evidence="3">Belongs to the etk/wzc family.</text>
</comment>
<feature type="coiled-coil region" evidence="16">
    <location>
        <begin position="357"/>
        <end position="413"/>
    </location>
</feature>
<evidence type="ECO:0000256" key="7">
    <source>
        <dbReference type="ARBA" id="ARBA00022679"/>
    </source>
</evidence>
<keyword evidence="11" id="KW-0067">ATP-binding</keyword>